<proteinExistence type="predicted"/>
<protein>
    <submittedName>
        <fullName evidence="1">Heme-binding protein</fullName>
    </submittedName>
</protein>
<dbReference type="PANTHER" id="PTHR34309:SF10">
    <property type="entry name" value="SLR1406 PROTEIN"/>
    <property type="match status" value="1"/>
</dbReference>
<dbReference type="Proteomes" id="UP000305654">
    <property type="component" value="Unassembled WGS sequence"/>
</dbReference>
<sequence length="127" mass="13543">MDLEHARKLIDRALEGVTRFGKPICIAVCDERGLLLGFVRMDGAPVRSVEIAQNKAYSAARLGVTTAAFHERMLRENMPASYFGDPRLTGMPGGSVVLSADGRVVGGVGISGLAPSQDQEIADLMVQ</sequence>
<dbReference type="EMBL" id="VCDI01000006">
    <property type="protein sequence ID" value="TLU71495.1"/>
    <property type="molecule type" value="Genomic_DNA"/>
</dbReference>
<dbReference type="InterPro" id="IPR038084">
    <property type="entry name" value="PduO/GlcC-like_sf"/>
</dbReference>
<keyword evidence="2" id="KW-1185">Reference proteome</keyword>
<dbReference type="Gene3D" id="3.30.450.150">
    <property type="entry name" value="Haem-degrading domain"/>
    <property type="match status" value="1"/>
</dbReference>
<name>A0A5R9J1G5_9PROT</name>
<dbReference type="InterPro" id="IPR052517">
    <property type="entry name" value="GlcG_carb_metab_protein"/>
</dbReference>
<accession>A0A5R9J1G5</accession>
<dbReference type="InterPro" id="IPR005624">
    <property type="entry name" value="PduO/GlcC-like"/>
</dbReference>
<reference evidence="1 2" key="1">
    <citation type="submission" date="2019-05" db="EMBL/GenBank/DDBJ databases">
        <authorList>
            <person name="Pankratov T."/>
            <person name="Grouzdev D."/>
        </authorList>
    </citation>
    <scope>NUCLEOTIDE SEQUENCE [LARGE SCALE GENOMIC DNA]</scope>
    <source>
        <strain evidence="1 2">KEBCLARHB70R</strain>
    </source>
</reference>
<dbReference type="SUPFAM" id="SSF143744">
    <property type="entry name" value="GlcG-like"/>
    <property type="match status" value="1"/>
</dbReference>
<dbReference type="OrthoDB" id="9815321at2"/>
<comment type="caution">
    <text evidence="1">The sequence shown here is derived from an EMBL/GenBank/DDBJ whole genome shotgun (WGS) entry which is preliminary data.</text>
</comment>
<dbReference type="AlphaFoldDB" id="A0A5R9J1G5"/>
<evidence type="ECO:0000313" key="1">
    <source>
        <dbReference type="EMBL" id="TLU71495.1"/>
    </source>
</evidence>
<organism evidence="1 2">
    <name type="scientific">Lichenicoccus roseus</name>
    <dbReference type="NCBI Taxonomy" id="2683649"/>
    <lineage>
        <taxon>Bacteria</taxon>
        <taxon>Pseudomonadati</taxon>
        <taxon>Pseudomonadota</taxon>
        <taxon>Alphaproteobacteria</taxon>
        <taxon>Acetobacterales</taxon>
        <taxon>Acetobacteraceae</taxon>
        <taxon>Lichenicoccus</taxon>
    </lineage>
</organism>
<dbReference type="Pfam" id="PF03928">
    <property type="entry name" value="HbpS-like"/>
    <property type="match status" value="1"/>
</dbReference>
<evidence type="ECO:0000313" key="2">
    <source>
        <dbReference type="Proteomes" id="UP000305654"/>
    </source>
</evidence>
<gene>
    <name evidence="1" type="ORF">FE263_16530</name>
</gene>
<dbReference type="PANTHER" id="PTHR34309">
    <property type="entry name" value="SLR1406 PROTEIN"/>
    <property type="match status" value="1"/>
</dbReference>
<dbReference type="RefSeq" id="WP_138327133.1">
    <property type="nucleotide sequence ID" value="NZ_VCDI01000006.1"/>
</dbReference>